<dbReference type="CDD" id="cd06849">
    <property type="entry name" value="lipoyl_domain"/>
    <property type="match status" value="2"/>
</dbReference>
<dbReference type="Pfam" id="PF00364">
    <property type="entry name" value="Biotin_lipoyl"/>
    <property type="match status" value="2"/>
</dbReference>
<comment type="pathway">
    <text evidence="3">Amino-acid degradation; L-lysine degradation via saccharopine pathway; glutaryl-CoA from L-lysine: step 6/6.</text>
</comment>
<keyword evidence="9" id="KW-0012">Acyltransferase</keyword>
<evidence type="ECO:0000256" key="11">
    <source>
        <dbReference type="NCBIfam" id="TIGR01347"/>
    </source>
</evidence>
<dbReference type="InterPro" id="IPR001078">
    <property type="entry name" value="2-oxoacid_DH_actylTfrase"/>
</dbReference>
<organism evidence="15 16">
    <name type="scientific">Limimonas halophila</name>
    <dbReference type="NCBI Taxonomy" id="1082479"/>
    <lineage>
        <taxon>Bacteria</taxon>
        <taxon>Pseudomonadati</taxon>
        <taxon>Pseudomonadota</taxon>
        <taxon>Alphaproteobacteria</taxon>
        <taxon>Rhodospirillales</taxon>
        <taxon>Rhodovibrionaceae</taxon>
        <taxon>Limimonas</taxon>
    </lineage>
</organism>
<comment type="function">
    <text evidence="2">E2 component of the 2-oxoglutarate dehydrogenase (OGDH) complex which catalyzes the second step in the conversion of 2-oxoglutarate to succinyl-CoA and CO(2).</text>
</comment>
<dbReference type="EMBL" id="FNCE01000008">
    <property type="protein sequence ID" value="SDG29528.1"/>
    <property type="molecule type" value="Genomic_DNA"/>
</dbReference>
<feature type="compositionally biased region" description="Low complexity" evidence="12">
    <location>
        <begin position="87"/>
        <end position="122"/>
    </location>
</feature>
<dbReference type="FunFam" id="3.30.559.10:FF:000007">
    <property type="entry name" value="Dihydrolipoamide acetyltransferase component of pyruvate dehydrogenase complex"/>
    <property type="match status" value="1"/>
</dbReference>
<dbReference type="PROSITE" id="PS50968">
    <property type="entry name" value="BIOTINYL_LIPOYL"/>
    <property type="match status" value="2"/>
</dbReference>
<dbReference type="Gene3D" id="4.10.320.10">
    <property type="entry name" value="E3-binding domain"/>
    <property type="match status" value="1"/>
</dbReference>
<feature type="region of interest" description="Disordered" evidence="12">
    <location>
        <begin position="209"/>
        <end position="278"/>
    </location>
</feature>
<keyword evidence="16" id="KW-1185">Reference proteome</keyword>
<dbReference type="NCBIfam" id="NF004309">
    <property type="entry name" value="PRK05704.1"/>
    <property type="match status" value="1"/>
</dbReference>
<keyword evidence="7" id="KW-0808">Transferase</keyword>
<comment type="subunit">
    <text evidence="5">Forms a 24-polypeptide structural core with octahedral symmetry. Part of the 2-oxoglutarate dehydrogenase (OGDH) complex composed of E1 (2-oxoglutarate dehydrogenase), E2 (dihydrolipoamide succinyltransferase) and E3 (dihydrolipoamide dehydrogenase); the complex contains multiple copies of the three enzymatic components (E1, E2 and E3).</text>
</comment>
<evidence type="ECO:0000259" key="13">
    <source>
        <dbReference type="PROSITE" id="PS50968"/>
    </source>
</evidence>
<dbReference type="GO" id="GO:0045252">
    <property type="term" value="C:oxoglutarate dehydrogenase complex"/>
    <property type="evidence" value="ECO:0007669"/>
    <property type="project" value="UniProtKB-UniRule"/>
</dbReference>
<gene>
    <name evidence="15" type="ORF">SAMN05216241_10860</name>
</gene>
<name>A0A1G7T2T0_9PROT</name>
<dbReference type="InterPro" id="IPR011053">
    <property type="entry name" value="Single_hybrid_motif"/>
</dbReference>
<evidence type="ECO:0000259" key="14">
    <source>
        <dbReference type="PROSITE" id="PS51826"/>
    </source>
</evidence>
<dbReference type="InterPro" id="IPR006255">
    <property type="entry name" value="SucB"/>
</dbReference>
<dbReference type="GO" id="GO:0004149">
    <property type="term" value="F:dihydrolipoyllysine-residue succinyltransferase activity"/>
    <property type="evidence" value="ECO:0007669"/>
    <property type="project" value="UniProtKB-UniRule"/>
</dbReference>
<dbReference type="NCBIfam" id="TIGR02927">
    <property type="entry name" value="SucB_Actino"/>
    <property type="match status" value="1"/>
</dbReference>
<dbReference type="Gene3D" id="2.40.50.100">
    <property type="match status" value="2"/>
</dbReference>
<dbReference type="SUPFAM" id="SSF52777">
    <property type="entry name" value="CoA-dependent acyltransferases"/>
    <property type="match status" value="1"/>
</dbReference>
<dbReference type="GO" id="GO:0006099">
    <property type="term" value="P:tricarboxylic acid cycle"/>
    <property type="evidence" value="ECO:0007669"/>
    <property type="project" value="UniProtKB-UniRule"/>
</dbReference>
<feature type="domain" description="Lipoyl-binding" evidence="13">
    <location>
        <begin position="129"/>
        <end position="204"/>
    </location>
</feature>
<reference evidence="15 16" key="1">
    <citation type="submission" date="2016-10" db="EMBL/GenBank/DDBJ databases">
        <authorList>
            <person name="de Groot N.N."/>
        </authorList>
    </citation>
    <scope>NUCLEOTIDE SEQUENCE [LARGE SCALE GENOMIC DNA]</scope>
    <source>
        <strain evidence="15 16">DSM 25584</strain>
    </source>
</reference>
<dbReference type="GO" id="GO:0005829">
    <property type="term" value="C:cytosol"/>
    <property type="evidence" value="ECO:0007669"/>
    <property type="project" value="TreeGrafter"/>
</dbReference>
<dbReference type="SUPFAM" id="SSF47005">
    <property type="entry name" value="Peripheral subunit-binding domain of 2-oxo acid dehydrogenase complex"/>
    <property type="match status" value="1"/>
</dbReference>
<dbReference type="EC" id="2.3.1.61" evidence="11"/>
<comment type="catalytic activity">
    <reaction evidence="10">
        <text>N(6)-[(R)-dihydrolipoyl]-L-lysyl-[protein] + succinyl-CoA = N(6)-[(R)-S(8)-succinyldihydrolipoyl]-L-lysyl-[protein] + CoA</text>
        <dbReference type="Rhea" id="RHEA:15213"/>
        <dbReference type="Rhea" id="RHEA-COMP:10475"/>
        <dbReference type="Rhea" id="RHEA-COMP:20092"/>
        <dbReference type="ChEBI" id="CHEBI:57287"/>
        <dbReference type="ChEBI" id="CHEBI:57292"/>
        <dbReference type="ChEBI" id="CHEBI:83100"/>
        <dbReference type="ChEBI" id="CHEBI:83120"/>
        <dbReference type="EC" id="2.3.1.61"/>
    </reaction>
</comment>
<evidence type="ECO:0000313" key="16">
    <source>
        <dbReference type="Proteomes" id="UP000199415"/>
    </source>
</evidence>
<dbReference type="PROSITE" id="PS00189">
    <property type="entry name" value="LIPOYL"/>
    <property type="match status" value="2"/>
</dbReference>
<dbReference type="RefSeq" id="WP_090020689.1">
    <property type="nucleotide sequence ID" value="NZ_FNCE01000008.1"/>
</dbReference>
<evidence type="ECO:0000313" key="15">
    <source>
        <dbReference type="EMBL" id="SDG29528.1"/>
    </source>
</evidence>
<accession>A0A1G7T2T0</accession>
<feature type="compositionally biased region" description="Low complexity" evidence="12">
    <location>
        <begin position="324"/>
        <end position="347"/>
    </location>
</feature>
<dbReference type="Proteomes" id="UP000199415">
    <property type="component" value="Unassembled WGS sequence"/>
</dbReference>
<evidence type="ECO:0000256" key="6">
    <source>
        <dbReference type="ARBA" id="ARBA00022532"/>
    </source>
</evidence>
<evidence type="ECO:0000256" key="5">
    <source>
        <dbReference type="ARBA" id="ARBA00011666"/>
    </source>
</evidence>
<dbReference type="Pfam" id="PF00198">
    <property type="entry name" value="2-oxoacid_dh"/>
    <property type="match status" value="1"/>
</dbReference>
<evidence type="ECO:0000256" key="9">
    <source>
        <dbReference type="ARBA" id="ARBA00023315"/>
    </source>
</evidence>
<comment type="similarity">
    <text evidence="4">Belongs to the 2-oxoacid dehydrogenase family.</text>
</comment>
<proteinExistence type="inferred from homology"/>
<dbReference type="SUPFAM" id="SSF51230">
    <property type="entry name" value="Single hybrid motif"/>
    <property type="match status" value="2"/>
</dbReference>
<feature type="compositionally biased region" description="Low complexity" evidence="12">
    <location>
        <begin position="209"/>
        <end position="235"/>
    </location>
</feature>
<feature type="domain" description="Lipoyl-binding" evidence="13">
    <location>
        <begin position="2"/>
        <end position="77"/>
    </location>
</feature>
<evidence type="ECO:0000256" key="8">
    <source>
        <dbReference type="ARBA" id="ARBA00022823"/>
    </source>
</evidence>
<dbReference type="OrthoDB" id="9805770at2"/>
<dbReference type="AlphaFoldDB" id="A0A1G7T2T0"/>
<evidence type="ECO:0000256" key="7">
    <source>
        <dbReference type="ARBA" id="ARBA00022679"/>
    </source>
</evidence>
<dbReference type="InterPro" id="IPR036625">
    <property type="entry name" value="E3-bd_dom_sf"/>
</dbReference>
<dbReference type="NCBIfam" id="TIGR01347">
    <property type="entry name" value="sucB"/>
    <property type="match status" value="1"/>
</dbReference>
<dbReference type="UniPathway" id="UPA00868">
    <property type="reaction ID" value="UER00840"/>
</dbReference>
<feature type="region of interest" description="Disordered" evidence="12">
    <location>
        <begin position="87"/>
        <end position="133"/>
    </location>
</feature>
<dbReference type="InterPro" id="IPR023213">
    <property type="entry name" value="CAT-like_dom_sf"/>
</dbReference>
<dbReference type="Gene3D" id="3.30.559.10">
    <property type="entry name" value="Chloramphenicol acetyltransferase-like domain"/>
    <property type="match status" value="1"/>
</dbReference>
<comment type="cofactor">
    <cofactor evidence="1">
        <name>(R)-lipoate</name>
        <dbReference type="ChEBI" id="CHEBI:83088"/>
    </cofactor>
</comment>
<dbReference type="PROSITE" id="PS51826">
    <property type="entry name" value="PSBD"/>
    <property type="match status" value="1"/>
</dbReference>
<dbReference type="Pfam" id="PF02817">
    <property type="entry name" value="E3_binding"/>
    <property type="match status" value="1"/>
</dbReference>
<dbReference type="InterPro" id="IPR000089">
    <property type="entry name" value="Biotin_lipoyl"/>
</dbReference>
<protein>
    <recommendedName>
        <fullName evidence="11">Dihydrolipoyllysine-residue succinyltransferase</fullName>
        <ecNumber evidence="11">2.3.1.61</ecNumber>
    </recommendedName>
</protein>
<keyword evidence="8" id="KW-0450">Lipoyl</keyword>
<feature type="region of interest" description="Disordered" evidence="12">
    <location>
        <begin position="324"/>
        <end position="355"/>
    </location>
</feature>
<dbReference type="InterPro" id="IPR003016">
    <property type="entry name" value="2-oxoA_DH_lipoyl-BS"/>
</dbReference>
<dbReference type="InterPro" id="IPR050537">
    <property type="entry name" value="2-oxoacid_dehydrogenase"/>
</dbReference>
<sequence>MATDITVPNLGESVSEAEIGQWLKQAGDTVEQDEPIAELETDKVTLEVNAPSAGVISEILVPAGETVAVGSVIGRVGEAAAGAGQAQLAASSGEAQPTPAGDGQAQPAASQPQGEAAAPPAGGRSGGATHDVAVPSMGESVSEATLGQWIKGVGDAVEQDEAIAELETDKVTLEVNAPATGTLAEQLVAAGDTVQVGTVVARVREGAGAPAKAAAPAASEPAAAPAKAEAETAPAGGTGAPAGGLNPNQAPRSGDTITRGDLERFLGTGPNTVAPEDLSPAVRTLVQEHDLDPTRIPPSGPGGRITKQDVMDVVEGRKELLTPQAPTQAPAPQQQPTQQAPAQPAEAKGGEAAKPVERVRMTRLRQTIAKRLKEAQNTAAMLSTFNEVDMSAVNDIRARYKEDFEKAHGTRLGMSSFFAKAVVQALKELPELNASIEGDEIVYHHYYDIGMAVSTPSGLMVPVVRDVDQKSMAEIESSLRELAKKGRDNKLKMDDLQGATFSMTNGGVFGSLLSTPIINPPQSGILGMHAIKERPVAVNGTVEIRPMMYVALSYDHRLVDGREAVTFLVRLKECLEDPARLLLQM</sequence>
<dbReference type="GO" id="GO:0033512">
    <property type="term" value="P:L-lysine catabolic process to acetyl-CoA via saccharopine"/>
    <property type="evidence" value="ECO:0007669"/>
    <property type="project" value="UniProtKB-UniPathway"/>
</dbReference>
<evidence type="ECO:0000256" key="1">
    <source>
        <dbReference type="ARBA" id="ARBA00001938"/>
    </source>
</evidence>
<evidence type="ECO:0000256" key="3">
    <source>
        <dbReference type="ARBA" id="ARBA00005145"/>
    </source>
</evidence>
<dbReference type="STRING" id="1082479.SAMN05216241_10860"/>
<evidence type="ECO:0000256" key="2">
    <source>
        <dbReference type="ARBA" id="ARBA00004052"/>
    </source>
</evidence>
<feature type="domain" description="Peripheral subunit-binding (PSBD)" evidence="14">
    <location>
        <begin position="277"/>
        <end position="314"/>
    </location>
</feature>
<dbReference type="InterPro" id="IPR004167">
    <property type="entry name" value="PSBD"/>
</dbReference>
<dbReference type="PANTHER" id="PTHR43416">
    <property type="entry name" value="DIHYDROLIPOYLLYSINE-RESIDUE SUCCINYLTRANSFERASE COMPONENT OF 2-OXOGLUTARATE DEHYDROGENASE COMPLEX, MITOCHONDRIAL-RELATED"/>
    <property type="match status" value="1"/>
</dbReference>
<evidence type="ECO:0000256" key="12">
    <source>
        <dbReference type="SAM" id="MobiDB-lite"/>
    </source>
</evidence>
<dbReference type="InterPro" id="IPR014276">
    <property type="entry name" value="2-oxoglutarate_DH_E2"/>
</dbReference>
<keyword evidence="6" id="KW-0816">Tricarboxylic acid cycle</keyword>
<dbReference type="PANTHER" id="PTHR43416:SF5">
    <property type="entry name" value="DIHYDROLIPOYLLYSINE-RESIDUE SUCCINYLTRANSFERASE COMPONENT OF 2-OXOGLUTARATE DEHYDROGENASE COMPLEX, MITOCHONDRIAL"/>
    <property type="match status" value="1"/>
</dbReference>
<evidence type="ECO:0000256" key="4">
    <source>
        <dbReference type="ARBA" id="ARBA00007317"/>
    </source>
</evidence>
<feature type="region of interest" description="Disordered" evidence="12">
    <location>
        <begin position="288"/>
        <end position="307"/>
    </location>
</feature>
<evidence type="ECO:0000256" key="10">
    <source>
        <dbReference type="ARBA" id="ARBA00052761"/>
    </source>
</evidence>